<evidence type="ECO:0000313" key="4">
    <source>
        <dbReference type="EMBL" id="KAF8770192.1"/>
    </source>
</evidence>
<evidence type="ECO:0000259" key="2">
    <source>
        <dbReference type="Pfam" id="PF13843"/>
    </source>
</evidence>
<dbReference type="EMBL" id="JABXBU010002228">
    <property type="protein sequence ID" value="KAF8770192.1"/>
    <property type="molecule type" value="Genomic_DNA"/>
</dbReference>
<dbReference type="Pfam" id="PF20700">
    <property type="entry name" value="Mutator"/>
    <property type="match status" value="1"/>
</dbReference>
<feature type="region of interest" description="Disordered" evidence="1">
    <location>
        <begin position="145"/>
        <end position="166"/>
    </location>
</feature>
<feature type="domain" description="Mutator-like transposase" evidence="3">
    <location>
        <begin position="3"/>
        <end position="92"/>
    </location>
</feature>
<organism evidence="4 5">
    <name type="scientific">Argiope bruennichi</name>
    <name type="common">Wasp spider</name>
    <name type="synonym">Aranea bruennichi</name>
    <dbReference type="NCBI Taxonomy" id="94029"/>
    <lineage>
        <taxon>Eukaryota</taxon>
        <taxon>Metazoa</taxon>
        <taxon>Ecdysozoa</taxon>
        <taxon>Arthropoda</taxon>
        <taxon>Chelicerata</taxon>
        <taxon>Arachnida</taxon>
        <taxon>Araneae</taxon>
        <taxon>Araneomorphae</taxon>
        <taxon>Entelegynae</taxon>
        <taxon>Araneoidea</taxon>
        <taxon>Araneidae</taxon>
        <taxon>Argiope</taxon>
    </lineage>
</organism>
<reference evidence="4" key="2">
    <citation type="submission" date="2020-06" db="EMBL/GenBank/DDBJ databases">
        <authorList>
            <person name="Sheffer M."/>
        </authorList>
    </citation>
    <scope>NUCLEOTIDE SEQUENCE</scope>
</reference>
<accession>A0A8T0EAR0</accession>
<evidence type="ECO:0000313" key="5">
    <source>
        <dbReference type="Proteomes" id="UP000807504"/>
    </source>
</evidence>
<dbReference type="PANTHER" id="PTHR46599:SF3">
    <property type="entry name" value="PIGGYBAC TRANSPOSABLE ELEMENT-DERIVED PROTEIN 4"/>
    <property type="match status" value="1"/>
</dbReference>
<reference evidence="4" key="1">
    <citation type="journal article" date="2020" name="bioRxiv">
        <title>Chromosome-level reference genome of the European wasp spider Argiope bruennichi: a resource for studies on range expansion and evolutionary adaptation.</title>
        <authorList>
            <person name="Sheffer M.M."/>
            <person name="Hoppe A."/>
            <person name="Krehenwinkel H."/>
            <person name="Uhl G."/>
            <person name="Kuss A.W."/>
            <person name="Jensen L."/>
            <person name="Jensen C."/>
            <person name="Gillespie R.G."/>
            <person name="Hoff K.J."/>
            <person name="Prost S."/>
        </authorList>
    </citation>
    <scope>NUCLEOTIDE SEQUENCE</scope>
</reference>
<dbReference type="InterPro" id="IPR029526">
    <property type="entry name" value="PGBD"/>
</dbReference>
<protein>
    <submittedName>
        <fullName evidence="4">PiggyBac transposable element-derived protein like</fullName>
    </submittedName>
</protein>
<feature type="region of interest" description="Disordered" evidence="1">
    <location>
        <begin position="99"/>
        <end position="129"/>
    </location>
</feature>
<sequence>MTASRMRGDDDSNAFDTINEKKNIYGSEYPNQKLECIGHVMKRLQSRIMVWILKEKMKGQVLSDGRNRLIDSHIDKIQNYYGLPIRQNLNNILASDSLSELSESDEDDPDYQPTCIGDQISDDDENSTDDEMANVLPQLATNHPVASTSRVVKKNKTKNQRDDSEWSTNDILPQLPVFQEECKVTAAVDKDSTELDFFNIFFDETFIRKMKTETNRYAGCTIEKMKRQNKLKKSSLWADYWSTDVFLQTSFAPKLMSRDRFRSIFFRLHVNDNSTYISRNQPNHDPLHKIRPIYDLIRQKCMESFYPNHNLTVDEGMFSFRGRVSFRVFMKNKPNKYGLKFYVLSDAESGYILNMELYTGKLGDTDNSINSLMLRLCESYLDKGHTIYMDRFYSSPTLFDVLWFKKTLAVGTVMKNKKNTSSNKKHHPKKRWHDLSTQRTFTCYKMERHNINFDINSHECPKLVKIWPVLKHLKTRFQEMISPERDAIIDESYIVQRKTKLEIVYSSKAITLRNKNCICFANRSLDMYGLWQCQQPIETEEPKAAIYKNFQFLKSD</sequence>
<gene>
    <name evidence="4" type="ORF">HNY73_017754</name>
</gene>
<evidence type="ECO:0000259" key="3">
    <source>
        <dbReference type="Pfam" id="PF20700"/>
    </source>
</evidence>
<dbReference type="Pfam" id="PF13843">
    <property type="entry name" value="DDE_Tnp_1_7"/>
    <property type="match status" value="1"/>
</dbReference>
<proteinExistence type="predicted"/>
<feature type="domain" description="PiggyBac transposable element-derived protein" evidence="2">
    <location>
        <begin position="195"/>
        <end position="427"/>
    </location>
</feature>
<feature type="compositionally biased region" description="Acidic residues" evidence="1">
    <location>
        <begin position="120"/>
        <end position="129"/>
    </location>
</feature>
<comment type="caution">
    <text evidence="4">The sequence shown here is derived from an EMBL/GenBank/DDBJ whole genome shotgun (WGS) entry which is preliminary data.</text>
</comment>
<dbReference type="AlphaFoldDB" id="A0A8T0EAR0"/>
<dbReference type="Proteomes" id="UP000807504">
    <property type="component" value="Unassembled WGS sequence"/>
</dbReference>
<name>A0A8T0EAR0_ARGBR</name>
<dbReference type="InterPro" id="IPR049012">
    <property type="entry name" value="Mutator_transp_dom"/>
</dbReference>
<keyword evidence="5" id="KW-1185">Reference proteome</keyword>
<evidence type="ECO:0000256" key="1">
    <source>
        <dbReference type="SAM" id="MobiDB-lite"/>
    </source>
</evidence>
<dbReference type="PANTHER" id="PTHR46599">
    <property type="entry name" value="PIGGYBAC TRANSPOSABLE ELEMENT-DERIVED PROTEIN 4"/>
    <property type="match status" value="1"/>
</dbReference>